<keyword evidence="1" id="KW-1133">Transmembrane helix</keyword>
<dbReference type="EMBL" id="CAJPVJ010000039">
    <property type="protein sequence ID" value="CAG2159335.1"/>
    <property type="molecule type" value="Genomic_DNA"/>
</dbReference>
<dbReference type="AlphaFoldDB" id="A0A7R9L8J7"/>
<organism evidence="2">
    <name type="scientific">Oppiella nova</name>
    <dbReference type="NCBI Taxonomy" id="334625"/>
    <lineage>
        <taxon>Eukaryota</taxon>
        <taxon>Metazoa</taxon>
        <taxon>Ecdysozoa</taxon>
        <taxon>Arthropoda</taxon>
        <taxon>Chelicerata</taxon>
        <taxon>Arachnida</taxon>
        <taxon>Acari</taxon>
        <taxon>Acariformes</taxon>
        <taxon>Sarcoptiformes</taxon>
        <taxon>Oribatida</taxon>
        <taxon>Brachypylina</taxon>
        <taxon>Oppioidea</taxon>
        <taxon>Oppiidae</taxon>
        <taxon>Oppiella</taxon>
    </lineage>
</organism>
<reference evidence="2" key="1">
    <citation type="submission" date="2020-11" db="EMBL/GenBank/DDBJ databases">
        <authorList>
            <person name="Tran Van P."/>
        </authorList>
    </citation>
    <scope>NUCLEOTIDE SEQUENCE</scope>
</reference>
<gene>
    <name evidence="2" type="ORF">ONB1V03_LOCUS548</name>
</gene>
<evidence type="ECO:0000256" key="1">
    <source>
        <dbReference type="SAM" id="Phobius"/>
    </source>
</evidence>
<dbReference type="EMBL" id="OC914864">
    <property type="protein sequence ID" value="CAD7636994.1"/>
    <property type="molecule type" value="Genomic_DNA"/>
</dbReference>
<sequence length="134" mass="15430">MASSLINNYFLIINLLSIVMYSVANPINGDIIDTDVSNLDKNKLNVNLNEPQVYISDDHRIQRCKEMHPTYDYDHLSEDDQSELSDKIDLNPCRVDCVIYESSMDSTGAAFWPHMKFSRLICVALKREGIEERE</sequence>
<dbReference type="Proteomes" id="UP000728032">
    <property type="component" value="Unassembled WGS sequence"/>
</dbReference>
<keyword evidence="1" id="KW-0812">Transmembrane</keyword>
<name>A0A7R9L8J7_9ACAR</name>
<keyword evidence="3" id="KW-1185">Reference proteome</keyword>
<evidence type="ECO:0000313" key="3">
    <source>
        <dbReference type="Proteomes" id="UP000728032"/>
    </source>
</evidence>
<evidence type="ECO:0000313" key="2">
    <source>
        <dbReference type="EMBL" id="CAD7636994.1"/>
    </source>
</evidence>
<keyword evidence="1" id="KW-0472">Membrane</keyword>
<protein>
    <submittedName>
        <fullName evidence="2">Uncharacterized protein</fullName>
    </submittedName>
</protein>
<proteinExistence type="predicted"/>
<accession>A0A7R9L8J7</accession>
<feature type="transmembrane region" description="Helical" evidence="1">
    <location>
        <begin position="6"/>
        <end position="24"/>
    </location>
</feature>